<proteinExistence type="predicted"/>
<feature type="compositionally biased region" description="Pro residues" evidence="1">
    <location>
        <begin position="353"/>
        <end position="380"/>
    </location>
</feature>
<feature type="compositionally biased region" description="Low complexity" evidence="1">
    <location>
        <begin position="426"/>
        <end position="438"/>
    </location>
</feature>
<keyword evidence="3" id="KW-1185">Reference proteome</keyword>
<protein>
    <submittedName>
        <fullName evidence="2">Uncharacterized protein</fullName>
    </submittedName>
</protein>
<feature type="compositionally biased region" description="Polar residues" evidence="1">
    <location>
        <begin position="283"/>
        <end position="293"/>
    </location>
</feature>
<evidence type="ECO:0000256" key="1">
    <source>
        <dbReference type="SAM" id="MobiDB-lite"/>
    </source>
</evidence>
<feature type="region of interest" description="Disordered" evidence="1">
    <location>
        <begin position="426"/>
        <end position="449"/>
    </location>
</feature>
<evidence type="ECO:0000313" key="3">
    <source>
        <dbReference type="Proteomes" id="UP001176961"/>
    </source>
</evidence>
<reference evidence="2" key="1">
    <citation type="submission" date="2023-07" db="EMBL/GenBank/DDBJ databases">
        <authorList>
            <consortium name="CYATHOMIX"/>
        </authorList>
    </citation>
    <scope>NUCLEOTIDE SEQUENCE</scope>
    <source>
        <strain evidence="2">N/A</strain>
    </source>
</reference>
<gene>
    <name evidence="2" type="ORF">CYNAS_LOCUS22076</name>
</gene>
<accession>A0AA36HGB7</accession>
<dbReference type="AlphaFoldDB" id="A0AA36HGB7"/>
<feature type="region of interest" description="Disordered" evidence="1">
    <location>
        <begin position="222"/>
        <end position="319"/>
    </location>
</feature>
<dbReference type="EMBL" id="CATQJL010000326">
    <property type="protein sequence ID" value="CAJ0610093.1"/>
    <property type="molecule type" value="Genomic_DNA"/>
</dbReference>
<evidence type="ECO:0000313" key="2">
    <source>
        <dbReference type="EMBL" id="CAJ0610093.1"/>
    </source>
</evidence>
<organism evidence="2 3">
    <name type="scientific">Cylicocyclus nassatus</name>
    <name type="common">Nematode worm</name>
    <dbReference type="NCBI Taxonomy" id="53992"/>
    <lineage>
        <taxon>Eukaryota</taxon>
        <taxon>Metazoa</taxon>
        <taxon>Ecdysozoa</taxon>
        <taxon>Nematoda</taxon>
        <taxon>Chromadorea</taxon>
        <taxon>Rhabditida</taxon>
        <taxon>Rhabditina</taxon>
        <taxon>Rhabditomorpha</taxon>
        <taxon>Strongyloidea</taxon>
        <taxon>Strongylidae</taxon>
        <taxon>Cylicocyclus</taxon>
    </lineage>
</organism>
<feature type="region of interest" description="Disordered" evidence="1">
    <location>
        <begin position="345"/>
        <end position="380"/>
    </location>
</feature>
<dbReference type="Proteomes" id="UP001176961">
    <property type="component" value="Unassembled WGS sequence"/>
</dbReference>
<sequence length="585" mass="60981">MVHDLVGDVNVSIEDNGLRVQVTLTNEEILIRCPNESTMLRVLPSGVAVNVEQLNRLQIDRGGGKLSLGGNVLAADVVNVTALSTDLNLENTGRVTAHAMNSHIAVQTPVQNVGMTSAHHVLRVEGGAPKIVVNTGRSCIEVTASHGLPKIEGLMHRFVTPEDTFKYIGPDHAPPRPTLPPDITASSFPIPVALGGPPVFFNVSDRCVICSNRTTALSTTRLPTSLTPTFPPKTSTTTTSTISPGQTFPTLISLPSEGGAQPPGSTVAPSSEVPGSSALPSGAQGTTTASPEGSTAGPATTPAIGEEATTATPRPSVTSDQFVIGQFEDYLGEEYTGATTIEEATVGSSASPSPSPTPVTTPAPAPATTTAPPPATTPAPTPITTPAVEAFSTVAPSTAAPTESFPTPIVLPPGTATVELAGGAEGTTPSAPTTEEAPVASTITGGGGGSWETETLFPTPSTAAPRKPSVLVLKMKIPSSLDLQSFDLASNLTAALNEVVKDSVKRVRRSKRSLSEQDQSYFVQVHKIERNGNAVRVLFSVNETEVDSSMVEKDLSSLDRNYLMRFFSFPVRDVKITRARYQPAF</sequence>
<comment type="caution">
    <text evidence="2">The sequence shown here is derived from an EMBL/GenBank/DDBJ whole genome shotgun (WGS) entry which is preliminary data.</text>
</comment>
<feature type="compositionally biased region" description="Low complexity" evidence="1">
    <location>
        <begin position="222"/>
        <end position="247"/>
    </location>
</feature>
<name>A0AA36HGB7_CYLNA</name>
<feature type="compositionally biased region" description="Polar residues" evidence="1">
    <location>
        <begin position="309"/>
        <end position="319"/>
    </location>
</feature>